<dbReference type="RefSeq" id="WP_123474707.1">
    <property type="nucleotide sequence ID" value="NZ_MOAZ01000004.1"/>
</dbReference>
<dbReference type="AlphaFoldDB" id="A0A423FE06"/>
<accession>A0A423FE06</accession>
<gene>
    <name evidence="1" type="ORF">BK649_07090</name>
</gene>
<proteinExistence type="predicted"/>
<reference evidence="1 2" key="1">
    <citation type="submission" date="2016-10" db="EMBL/GenBank/DDBJ databases">
        <title>Comparative genome analysis of multiple Pseudomonas spp. focuses on biocontrol and plant growth promoting traits.</title>
        <authorList>
            <person name="Tao X.-Y."/>
            <person name="Taylor C.G."/>
        </authorList>
    </citation>
    <scope>NUCLEOTIDE SEQUENCE [LARGE SCALE GENOMIC DNA]</scope>
    <source>
        <strain evidence="1 2">36C8</strain>
    </source>
</reference>
<comment type="caution">
    <text evidence="1">The sequence shown here is derived from an EMBL/GenBank/DDBJ whole genome shotgun (WGS) entry which is preliminary data.</text>
</comment>
<dbReference type="EMBL" id="MOAZ01000004">
    <property type="protein sequence ID" value="ROM55448.1"/>
    <property type="molecule type" value="Genomic_DNA"/>
</dbReference>
<sequence length="181" mass="20022">MPSKWPLPVELQKLEKLNQTLTAHQQSHLGKSRALYASVAAADLQSDAGKQLLTNLKRDLTQQLQALDEVSLLDSKSLHAFMANDAGLVALELEAKLNVQDYLLHREEALLVENLGSGPAFRPGVYALTFSYQAHTVEFAGAFVLTEKNLRSRSYLPLLMSATSCCSRHTVGSSRSVRWRT</sequence>
<name>A0A423FE06_9PSED</name>
<evidence type="ECO:0000313" key="2">
    <source>
        <dbReference type="Proteomes" id="UP000283389"/>
    </source>
</evidence>
<dbReference type="Proteomes" id="UP000283389">
    <property type="component" value="Unassembled WGS sequence"/>
</dbReference>
<organism evidence="1 2">
    <name type="scientific">Pseudomonas canadensis</name>
    <dbReference type="NCBI Taxonomy" id="915099"/>
    <lineage>
        <taxon>Bacteria</taxon>
        <taxon>Pseudomonadati</taxon>
        <taxon>Pseudomonadota</taxon>
        <taxon>Gammaproteobacteria</taxon>
        <taxon>Pseudomonadales</taxon>
        <taxon>Pseudomonadaceae</taxon>
        <taxon>Pseudomonas</taxon>
    </lineage>
</organism>
<protein>
    <submittedName>
        <fullName evidence="1">Uncharacterized protein</fullName>
    </submittedName>
</protein>
<evidence type="ECO:0000313" key="1">
    <source>
        <dbReference type="EMBL" id="ROM55448.1"/>
    </source>
</evidence>